<keyword evidence="2" id="KW-0436">Ligase</keyword>
<accession>A0A1M7LNJ7</accession>
<dbReference type="RefSeq" id="WP_072951991.1">
    <property type="nucleotide sequence ID" value="NZ_FRCT01000014.1"/>
</dbReference>
<evidence type="ECO:0000256" key="1">
    <source>
        <dbReference type="ARBA" id="ARBA00012220"/>
    </source>
</evidence>
<dbReference type="AlphaFoldDB" id="A0A1M7LNJ7"/>
<dbReference type="OrthoDB" id="150227at2"/>
<dbReference type="EMBL" id="FRCT01000014">
    <property type="protein sequence ID" value="SHM79590.1"/>
    <property type="molecule type" value="Genomic_DNA"/>
</dbReference>
<organism evidence="6 7">
    <name type="scientific">Ruminococcus flavefaciens</name>
    <dbReference type="NCBI Taxonomy" id="1265"/>
    <lineage>
        <taxon>Bacteria</taxon>
        <taxon>Bacillati</taxon>
        <taxon>Bacillota</taxon>
        <taxon>Clostridia</taxon>
        <taxon>Eubacteriales</taxon>
        <taxon>Oscillospiraceae</taxon>
        <taxon>Ruminococcus</taxon>
    </lineage>
</organism>
<gene>
    <name evidence="6" type="ORF">SAMN04487860_11452</name>
</gene>
<dbReference type="InterPro" id="IPR035434">
    <property type="entry name" value="GCL_bact_plant"/>
</dbReference>
<proteinExistence type="predicted"/>
<dbReference type="PANTHER" id="PTHR34378">
    <property type="entry name" value="GLUTAMATE--CYSTEINE LIGASE, CHLOROPLASTIC"/>
    <property type="match status" value="1"/>
</dbReference>
<dbReference type="InterPro" id="IPR014746">
    <property type="entry name" value="Gln_synth/guanido_kin_cat_dom"/>
</dbReference>
<evidence type="ECO:0000256" key="4">
    <source>
        <dbReference type="ARBA" id="ARBA00022840"/>
    </source>
</evidence>
<dbReference type="InterPro" id="IPR006336">
    <property type="entry name" value="GCS2"/>
</dbReference>
<comment type="catalytic activity">
    <reaction evidence="5">
        <text>L-cysteine + L-glutamate + ATP = gamma-L-glutamyl-L-cysteine + ADP + phosphate + H(+)</text>
        <dbReference type="Rhea" id="RHEA:13285"/>
        <dbReference type="ChEBI" id="CHEBI:15378"/>
        <dbReference type="ChEBI" id="CHEBI:29985"/>
        <dbReference type="ChEBI" id="CHEBI:30616"/>
        <dbReference type="ChEBI" id="CHEBI:35235"/>
        <dbReference type="ChEBI" id="CHEBI:43474"/>
        <dbReference type="ChEBI" id="CHEBI:58173"/>
        <dbReference type="ChEBI" id="CHEBI:456216"/>
        <dbReference type="EC" id="6.3.2.2"/>
    </reaction>
</comment>
<evidence type="ECO:0000313" key="7">
    <source>
        <dbReference type="Proteomes" id="UP000184394"/>
    </source>
</evidence>
<evidence type="ECO:0000313" key="6">
    <source>
        <dbReference type="EMBL" id="SHM79590.1"/>
    </source>
</evidence>
<name>A0A1M7LNJ7_RUMFL</name>
<dbReference type="Pfam" id="PF04107">
    <property type="entry name" value="GCS2"/>
    <property type="match status" value="1"/>
</dbReference>
<protein>
    <recommendedName>
        <fullName evidence="1">glutamate--cysteine ligase</fullName>
        <ecNumber evidence="1">6.3.2.2</ecNumber>
    </recommendedName>
</protein>
<keyword evidence="3" id="KW-0547">Nucleotide-binding</keyword>
<dbReference type="Proteomes" id="UP000184394">
    <property type="component" value="Unassembled WGS sequence"/>
</dbReference>
<dbReference type="PANTHER" id="PTHR34378:SF1">
    <property type="entry name" value="GLUTAMATE--CYSTEINE LIGASE, CHLOROPLASTIC"/>
    <property type="match status" value="1"/>
</dbReference>
<dbReference type="SUPFAM" id="SSF55931">
    <property type="entry name" value="Glutamine synthetase/guanido kinase"/>
    <property type="match status" value="1"/>
</dbReference>
<evidence type="ECO:0000256" key="5">
    <source>
        <dbReference type="ARBA" id="ARBA00048819"/>
    </source>
</evidence>
<keyword evidence="4" id="KW-0067">ATP-binding</keyword>
<evidence type="ECO:0000256" key="3">
    <source>
        <dbReference type="ARBA" id="ARBA00022741"/>
    </source>
</evidence>
<dbReference type="Gene3D" id="3.30.590.20">
    <property type="match status" value="1"/>
</dbReference>
<evidence type="ECO:0000256" key="2">
    <source>
        <dbReference type="ARBA" id="ARBA00022598"/>
    </source>
</evidence>
<dbReference type="GO" id="GO:0005524">
    <property type="term" value="F:ATP binding"/>
    <property type="evidence" value="ECO:0007669"/>
    <property type="project" value="UniProtKB-KW"/>
</dbReference>
<dbReference type="EC" id="6.3.2.2" evidence="1"/>
<dbReference type="GO" id="GO:0004357">
    <property type="term" value="F:glutamate-cysteine ligase activity"/>
    <property type="evidence" value="ECO:0007669"/>
    <property type="project" value="InterPro"/>
</dbReference>
<dbReference type="GO" id="GO:0006750">
    <property type="term" value="P:glutathione biosynthetic process"/>
    <property type="evidence" value="ECO:0007669"/>
    <property type="project" value="InterPro"/>
</dbReference>
<reference evidence="6 7" key="1">
    <citation type="submission" date="2016-11" db="EMBL/GenBank/DDBJ databases">
        <authorList>
            <person name="Jaros S."/>
            <person name="Januszkiewicz K."/>
            <person name="Wedrychowicz H."/>
        </authorList>
    </citation>
    <scope>NUCLEOTIDE SEQUENCE [LARGE SCALE GENOMIC DNA]</scope>
    <source>
        <strain evidence="6 7">Y1</strain>
    </source>
</reference>
<sequence length="460" mass="53045">MNENIRKAIYDKYIAPTKKERPDYIGVEIEMPVVNLSGQPVDEAVSIETAESFIRHFGFIEAGRGADGNITSAKHEPTGDILSFDCCYSNLELSFGKAADLFEIKSRFEKYCRFLNAEFSKHGYTLTGMGVNPNADINHNQPIQNERYRMLYHYLHSYPLHKNEVAMRFHERPDFGTFTSASQVQLDVRYDELTDVINVFGLLEPYKALLFANSYLPDYPDFLCVRNMLWEHSMQGYNPHNVGMFGKKVSSIDELIDYIGTQSIYCTMRDGKYIDFTPLTLDEFFSRKAVEGEYFDGEKYQKITFAPDISDLEYLRTFKFEDLTFRGTIEYRSSCCQPLSESLTVAAFHTGLKEKLYELKEILENDNVIYSHGFNALELQKLLSKRSQPYFIDENSIEKQLIRILDLSAEGLKQRDLGEEILLAPLYERAQGHTNPARTMLEGIKKCIPMINYIKQYAAI</sequence>